<dbReference type="AlphaFoldDB" id="G8A1L9"/>
<protein>
    <submittedName>
        <fullName evidence="1 2">Uncharacterized protein</fullName>
    </submittedName>
</protein>
<organism evidence="1 3">
    <name type="scientific">Medicago truncatula</name>
    <name type="common">Barrel medic</name>
    <name type="synonym">Medicago tribuloides</name>
    <dbReference type="NCBI Taxonomy" id="3880"/>
    <lineage>
        <taxon>Eukaryota</taxon>
        <taxon>Viridiplantae</taxon>
        <taxon>Streptophyta</taxon>
        <taxon>Embryophyta</taxon>
        <taxon>Tracheophyta</taxon>
        <taxon>Spermatophyta</taxon>
        <taxon>Magnoliopsida</taxon>
        <taxon>eudicotyledons</taxon>
        <taxon>Gunneridae</taxon>
        <taxon>Pentapetalae</taxon>
        <taxon>rosids</taxon>
        <taxon>fabids</taxon>
        <taxon>Fabales</taxon>
        <taxon>Fabaceae</taxon>
        <taxon>Papilionoideae</taxon>
        <taxon>50 kb inversion clade</taxon>
        <taxon>NPAAA clade</taxon>
        <taxon>Hologalegina</taxon>
        <taxon>IRL clade</taxon>
        <taxon>Trifolieae</taxon>
        <taxon>Medicago</taxon>
    </lineage>
</organism>
<reference evidence="1 3" key="1">
    <citation type="journal article" date="2011" name="Nature">
        <title>The Medicago genome provides insight into the evolution of rhizobial symbioses.</title>
        <authorList>
            <person name="Young N.D."/>
            <person name="Debelle F."/>
            <person name="Oldroyd G.E."/>
            <person name="Geurts R."/>
            <person name="Cannon S.B."/>
            <person name="Udvardi M.K."/>
            <person name="Benedito V.A."/>
            <person name="Mayer K.F."/>
            <person name="Gouzy J."/>
            <person name="Schoof H."/>
            <person name="Van de Peer Y."/>
            <person name="Proost S."/>
            <person name="Cook D.R."/>
            <person name="Meyers B.C."/>
            <person name="Spannagl M."/>
            <person name="Cheung F."/>
            <person name="De Mita S."/>
            <person name="Krishnakumar V."/>
            <person name="Gundlach H."/>
            <person name="Zhou S."/>
            <person name="Mudge J."/>
            <person name="Bharti A.K."/>
            <person name="Murray J.D."/>
            <person name="Naoumkina M.A."/>
            <person name="Rosen B."/>
            <person name="Silverstein K.A."/>
            <person name="Tang H."/>
            <person name="Rombauts S."/>
            <person name="Zhao P.X."/>
            <person name="Zhou P."/>
            <person name="Barbe V."/>
            <person name="Bardou P."/>
            <person name="Bechner M."/>
            <person name="Bellec A."/>
            <person name="Berger A."/>
            <person name="Berges H."/>
            <person name="Bidwell S."/>
            <person name="Bisseling T."/>
            <person name="Choisne N."/>
            <person name="Couloux A."/>
            <person name="Denny R."/>
            <person name="Deshpande S."/>
            <person name="Dai X."/>
            <person name="Doyle J.J."/>
            <person name="Dudez A.M."/>
            <person name="Farmer A.D."/>
            <person name="Fouteau S."/>
            <person name="Franken C."/>
            <person name="Gibelin C."/>
            <person name="Gish J."/>
            <person name="Goldstein S."/>
            <person name="Gonzalez A.J."/>
            <person name="Green P.J."/>
            <person name="Hallab A."/>
            <person name="Hartog M."/>
            <person name="Hua A."/>
            <person name="Humphray S.J."/>
            <person name="Jeong D.H."/>
            <person name="Jing Y."/>
            <person name="Jocker A."/>
            <person name="Kenton S.M."/>
            <person name="Kim D.J."/>
            <person name="Klee K."/>
            <person name="Lai H."/>
            <person name="Lang C."/>
            <person name="Lin S."/>
            <person name="Macmil S.L."/>
            <person name="Magdelenat G."/>
            <person name="Matthews L."/>
            <person name="McCorrison J."/>
            <person name="Monaghan E.L."/>
            <person name="Mun J.H."/>
            <person name="Najar F.Z."/>
            <person name="Nicholson C."/>
            <person name="Noirot C."/>
            <person name="O'Bleness M."/>
            <person name="Paule C.R."/>
            <person name="Poulain J."/>
            <person name="Prion F."/>
            <person name="Qin B."/>
            <person name="Qu C."/>
            <person name="Retzel E.F."/>
            <person name="Riddle C."/>
            <person name="Sallet E."/>
            <person name="Samain S."/>
            <person name="Samson N."/>
            <person name="Sanders I."/>
            <person name="Saurat O."/>
            <person name="Scarpelli C."/>
            <person name="Schiex T."/>
            <person name="Segurens B."/>
            <person name="Severin A.J."/>
            <person name="Sherrier D.J."/>
            <person name="Shi R."/>
            <person name="Sims S."/>
            <person name="Singer S.R."/>
            <person name="Sinharoy S."/>
            <person name="Sterck L."/>
            <person name="Viollet A."/>
            <person name="Wang B.B."/>
            <person name="Wang K."/>
            <person name="Wang M."/>
            <person name="Wang X."/>
            <person name="Warfsmann J."/>
            <person name="Weissenbach J."/>
            <person name="White D.D."/>
            <person name="White J.D."/>
            <person name="Wiley G.B."/>
            <person name="Wincker P."/>
            <person name="Xing Y."/>
            <person name="Yang L."/>
            <person name="Yao Z."/>
            <person name="Ying F."/>
            <person name="Zhai J."/>
            <person name="Zhou L."/>
            <person name="Zuber A."/>
            <person name="Denarie J."/>
            <person name="Dixon R.A."/>
            <person name="May G.D."/>
            <person name="Schwartz D.C."/>
            <person name="Rogers J."/>
            <person name="Quetier F."/>
            <person name="Town C.D."/>
            <person name="Roe B.A."/>
        </authorList>
    </citation>
    <scope>NUCLEOTIDE SEQUENCE [LARGE SCALE GENOMIC DNA]</scope>
    <source>
        <strain evidence="1">A17</strain>
        <strain evidence="2 3">cv. Jemalong A17</strain>
    </source>
</reference>
<accession>G8A1L9</accession>
<dbReference type="HOGENOM" id="CLU_2430376_0_0_1"/>
<evidence type="ECO:0000313" key="3">
    <source>
        <dbReference type="Proteomes" id="UP000002051"/>
    </source>
</evidence>
<dbReference type="PaxDb" id="3880-AES68650"/>
<gene>
    <name evidence="1" type="ordered locus">MTR_3g011170</name>
</gene>
<dbReference type="EMBL" id="CM001219">
    <property type="protein sequence ID" value="AES68650.1"/>
    <property type="molecule type" value="Genomic_DNA"/>
</dbReference>
<evidence type="ECO:0000313" key="2">
    <source>
        <dbReference type="EnsemblPlants" id="AES68650"/>
    </source>
</evidence>
<sequence length="91" mass="10788">MKRGRDFSFLFKGEPQNKRYNKFKHLKFVEERAFKSGRFAIPGVQEELEQWGWTRLNNMIQNSNCTIATKFFADAYQSTIGMWNSNKKRGT</sequence>
<dbReference type="EnsemblPlants" id="AES68650">
    <property type="protein sequence ID" value="AES68650"/>
    <property type="gene ID" value="MTR_3g011170"/>
</dbReference>
<evidence type="ECO:0000313" key="1">
    <source>
        <dbReference type="EMBL" id="AES68650.1"/>
    </source>
</evidence>
<keyword evidence="3" id="KW-1185">Reference proteome</keyword>
<proteinExistence type="predicted"/>
<reference evidence="1 3" key="2">
    <citation type="journal article" date="2014" name="BMC Genomics">
        <title>An improved genome release (version Mt4.0) for the model legume Medicago truncatula.</title>
        <authorList>
            <person name="Tang H."/>
            <person name="Krishnakumar V."/>
            <person name="Bidwell S."/>
            <person name="Rosen B."/>
            <person name="Chan A."/>
            <person name="Zhou S."/>
            <person name="Gentzbittel L."/>
            <person name="Childs K.L."/>
            <person name="Yandell M."/>
            <person name="Gundlach H."/>
            <person name="Mayer K.F."/>
            <person name="Schwartz D.C."/>
            <person name="Town C.D."/>
        </authorList>
    </citation>
    <scope>GENOME REANNOTATION</scope>
    <source>
        <strain evidence="2 3">cv. Jemalong A17</strain>
    </source>
</reference>
<reference evidence="2" key="3">
    <citation type="submission" date="2015-04" db="UniProtKB">
        <authorList>
            <consortium name="EnsemblPlants"/>
        </authorList>
    </citation>
    <scope>IDENTIFICATION</scope>
    <source>
        <strain evidence="2">cv. Jemalong A17</strain>
    </source>
</reference>
<name>G8A1L9_MEDTR</name>
<dbReference type="Proteomes" id="UP000002051">
    <property type="component" value="Chromosome 3"/>
</dbReference>